<dbReference type="OrthoDB" id="7441206at2"/>
<feature type="domain" description="S-Me-THD N-terminal" evidence="1">
    <location>
        <begin position="11"/>
        <end position="167"/>
    </location>
</feature>
<dbReference type="Proteomes" id="UP000623509">
    <property type="component" value="Unassembled WGS sequence"/>
</dbReference>
<evidence type="ECO:0000313" key="4">
    <source>
        <dbReference type="EMBL" id="PAS94295.1"/>
    </source>
</evidence>
<dbReference type="AlphaFoldDB" id="A0A272EW12"/>
<evidence type="ECO:0000259" key="2">
    <source>
        <dbReference type="Pfam" id="PF20906"/>
    </source>
</evidence>
<dbReference type="EMBL" id="MDUX01000019">
    <property type="protein sequence ID" value="KAF7599511.1"/>
    <property type="molecule type" value="Genomic_DNA"/>
</dbReference>
<gene>
    <name evidence="3" type="ORF">BGI27_07505</name>
    <name evidence="4" type="ORF">CGU29_04605</name>
</gene>
<comment type="caution">
    <text evidence="4">The sequence shown here is derived from an EMBL/GenBank/DDBJ whole genome shotgun (WGS) entry which is preliminary data.</text>
</comment>
<name>A0A272EW12_9RHOO</name>
<sequence>MMSEQSWGLSDFQDVAAGAAILGSGGGGGYQDAQLILKQFSGWGGTVTVKDYDGASPCSVIAMMGSPDAAGDMTLTELSSSIGNTLAVQKATCGFSPTCSIPIEIGPINLLVPLLAAALQLGDVRWVVDGDGAGRAVPELPQTTYAGAATLPPTPCVVADNATQASQMQSGVVNTPTTAQVETLAGAVVKAFGAFAGISMWPSSRANGFALSGQYIPNTLGQIRVLGNFLRTRPETAAVVRQISVLTGRTTEAVATNHYITQVTQATSDASLDAGIIRLDNDPDPSKSTSRFYIYNLNENLIAYSTSQAAPLILAPDSICYYSEDQAAGFSNATSDLSVYYDFSSGRSSGKKVSVIKIAAHPRLVATPGVLDSFAGLLRSIGYASALPY</sequence>
<dbReference type="InterPro" id="IPR010318">
    <property type="entry name" value="S-Me-THD_N"/>
</dbReference>
<dbReference type="Pfam" id="PF06032">
    <property type="entry name" value="S-Me-THD_N"/>
    <property type="match status" value="1"/>
</dbReference>
<evidence type="ECO:0000259" key="1">
    <source>
        <dbReference type="Pfam" id="PF06032"/>
    </source>
</evidence>
<evidence type="ECO:0000313" key="5">
    <source>
        <dbReference type="Proteomes" id="UP000216107"/>
    </source>
</evidence>
<dbReference type="SUPFAM" id="SSF160991">
    <property type="entry name" value="CV3147-like"/>
    <property type="match status" value="1"/>
</dbReference>
<reference evidence="3 6" key="1">
    <citation type="submission" date="2016-08" db="EMBL/GenBank/DDBJ databases">
        <title>Candidatus Dactylopiibacterium carminicum genome sequence.</title>
        <authorList>
            <person name="Ramirez-Puebla S.T."/>
            <person name="Ormeno-Orrillo E."/>
            <person name="Vera-Ponce De Leon A."/>
            <person name="Luis L."/>
            <person name="Sanchez-Flores A."/>
            <person name="Monica R."/>
            <person name="Martinez-Romero E."/>
        </authorList>
    </citation>
    <scope>NUCLEOTIDE SEQUENCE [LARGE SCALE GENOMIC DNA]</scope>
    <source>
        <strain evidence="3">END1</strain>
    </source>
</reference>
<evidence type="ECO:0000313" key="3">
    <source>
        <dbReference type="EMBL" id="KAF7599511.1"/>
    </source>
</evidence>
<dbReference type="InterPro" id="IPR024071">
    <property type="entry name" value="S-Me-THD_C_sf"/>
</dbReference>
<keyword evidence="6" id="KW-1185">Reference proteome</keyword>
<organism evidence="4 5">
    <name type="scientific">Candidatus Dactylopiibacterium carminicum</name>
    <dbReference type="NCBI Taxonomy" id="857335"/>
    <lineage>
        <taxon>Bacteria</taxon>
        <taxon>Pseudomonadati</taxon>
        <taxon>Pseudomonadota</taxon>
        <taxon>Betaproteobacteria</taxon>
        <taxon>Rhodocyclales</taxon>
        <taxon>Rhodocyclaceae</taxon>
        <taxon>Candidatus Dactylopiibacterium</taxon>
    </lineage>
</organism>
<proteinExistence type="predicted"/>
<reference evidence="4 5" key="2">
    <citation type="submission" date="2017-07" db="EMBL/GenBank/DDBJ databases">
        <title>Candidatus Dactylopiibacterium carminicum, a nitrogen-fixing symbiont of the cochineal insect Dactylopius coccus and Dactylopius opuntiae (Hemiptera: Coccoidea: Dactylopiidae).</title>
        <authorList>
            <person name="Vera A."/>
        </authorList>
    </citation>
    <scope>NUCLEOTIDE SEQUENCE [LARGE SCALE GENOMIC DNA]</scope>
    <source>
        <strain evidence="4 5">NFDCM</strain>
    </source>
</reference>
<dbReference type="Gene3D" id="3.40.1610.10">
    <property type="entry name" value="CV3147-like domain"/>
    <property type="match status" value="1"/>
</dbReference>
<dbReference type="Proteomes" id="UP000216107">
    <property type="component" value="Unassembled WGS sequence"/>
</dbReference>
<dbReference type="Pfam" id="PF20906">
    <property type="entry name" value="S-Me-THD_C"/>
    <property type="match status" value="1"/>
</dbReference>
<protein>
    <submittedName>
        <fullName evidence="3">DUF917 domain-containing protein</fullName>
    </submittedName>
</protein>
<feature type="domain" description="S-Me-THD-like C-terminal" evidence="2">
    <location>
        <begin position="179"/>
        <end position="368"/>
    </location>
</feature>
<dbReference type="InterPro" id="IPR048350">
    <property type="entry name" value="S-Me-THD-like_C"/>
</dbReference>
<dbReference type="InterPro" id="IPR027479">
    <property type="entry name" value="S-Me-THD_N_sf"/>
</dbReference>
<accession>A0A272EW12</accession>
<dbReference type="EMBL" id="NMRN01000008">
    <property type="protein sequence ID" value="PAS94295.1"/>
    <property type="molecule type" value="Genomic_DNA"/>
</dbReference>
<dbReference type="Gene3D" id="2.40.390.10">
    <property type="entry name" value="CV3147-like"/>
    <property type="match status" value="1"/>
</dbReference>
<evidence type="ECO:0000313" key="6">
    <source>
        <dbReference type="Proteomes" id="UP000623509"/>
    </source>
</evidence>